<evidence type="ECO:0000256" key="2">
    <source>
        <dbReference type="ARBA" id="ARBA00022845"/>
    </source>
</evidence>
<evidence type="ECO:0000313" key="5">
    <source>
        <dbReference type="Proteomes" id="UP000007648"/>
    </source>
</evidence>
<dbReference type="GO" id="GO:0045947">
    <property type="term" value="P:negative regulation of translational initiation"/>
    <property type="evidence" value="ECO:0007669"/>
    <property type="project" value="InterPro"/>
</dbReference>
<reference evidence="4" key="2">
    <citation type="submission" date="2025-08" db="UniProtKB">
        <authorList>
            <consortium name="Ensembl"/>
        </authorList>
    </citation>
    <scope>IDENTIFICATION</scope>
</reference>
<dbReference type="AlphaFoldDB" id="A0A7N4V0J9"/>
<protein>
    <submittedName>
        <fullName evidence="4">Eukaryotic translation initiation factor 4E binding protein 3</fullName>
    </submittedName>
</protein>
<accession>A0A7N4V0J9</accession>
<dbReference type="GO" id="GO:0008190">
    <property type="term" value="F:eukaryotic initiation factor 4E binding"/>
    <property type="evidence" value="ECO:0007669"/>
    <property type="project" value="InterPro"/>
</dbReference>
<dbReference type="GO" id="GO:0005737">
    <property type="term" value="C:cytoplasm"/>
    <property type="evidence" value="ECO:0007669"/>
    <property type="project" value="TreeGrafter"/>
</dbReference>
<gene>
    <name evidence="4" type="primary">EIF4EBP3</name>
</gene>
<organism evidence="4 5">
    <name type="scientific">Sarcophilus harrisii</name>
    <name type="common">Tasmanian devil</name>
    <name type="synonym">Sarcophilus laniarius</name>
    <dbReference type="NCBI Taxonomy" id="9305"/>
    <lineage>
        <taxon>Eukaryota</taxon>
        <taxon>Metazoa</taxon>
        <taxon>Chordata</taxon>
        <taxon>Craniata</taxon>
        <taxon>Vertebrata</taxon>
        <taxon>Euteleostomi</taxon>
        <taxon>Mammalia</taxon>
        <taxon>Metatheria</taxon>
        <taxon>Dasyuromorphia</taxon>
        <taxon>Dasyuridae</taxon>
        <taxon>Sarcophilus</taxon>
    </lineage>
</organism>
<dbReference type="PANTHER" id="PTHR12669:SF5">
    <property type="entry name" value="EUKARYOTIC TRANSLATION INITIATION FACTOR 4E-BINDING PROTEIN 3"/>
    <property type="match status" value="1"/>
</dbReference>
<keyword evidence="5" id="KW-1185">Reference proteome</keyword>
<evidence type="ECO:0000256" key="1">
    <source>
        <dbReference type="ARBA" id="ARBA00005480"/>
    </source>
</evidence>
<dbReference type="PANTHER" id="PTHR12669">
    <property type="entry name" value="EUKARYOTIC TRANSLATION INITIATION FACTOR 4E-BINDING PROTEIN"/>
    <property type="match status" value="1"/>
</dbReference>
<reference evidence="4" key="3">
    <citation type="submission" date="2025-09" db="UniProtKB">
        <authorList>
            <consortium name="Ensembl"/>
        </authorList>
    </citation>
    <scope>IDENTIFICATION</scope>
</reference>
<dbReference type="InterPro" id="IPR008606">
    <property type="entry name" value="EIF4EBP"/>
</dbReference>
<sequence length="95" mass="10464">KSTSTNCPINRDPLPNCYSTVPGGTLNATTPGGTRIIYDEKFLLLCKTLSIAWTPPCYLPQIPEVTVPSKAKLEELKEQKEIEEIPDEAQFEPGS</sequence>
<dbReference type="GeneTree" id="ENSGT00940000163328"/>
<name>A0A7N4V0J9_SARHA</name>
<dbReference type="FunCoup" id="A0A7N4V0J9">
    <property type="interactions" value="46"/>
</dbReference>
<proteinExistence type="inferred from homology"/>
<dbReference type="Proteomes" id="UP000007648">
    <property type="component" value="Unassembled WGS sequence"/>
</dbReference>
<reference evidence="4 5" key="1">
    <citation type="journal article" date="2011" name="Proc. Natl. Acad. Sci. U.S.A.">
        <title>Genetic diversity and population structure of the endangered marsupial Sarcophilus harrisii (Tasmanian devil).</title>
        <authorList>
            <person name="Miller W."/>
            <person name="Hayes V.M."/>
            <person name="Ratan A."/>
            <person name="Petersen D.C."/>
            <person name="Wittekindt N.E."/>
            <person name="Miller J."/>
            <person name="Walenz B."/>
            <person name="Knight J."/>
            <person name="Qi J."/>
            <person name="Zhao F."/>
            <person name="Wang Q."/>
            <person name="Bedoya-Reina O.C."/>
            <person name="Katiyar N."/>
            <person name="Tomsho L.P."/>
            <person name="Kasson L.M."/>
            <person name="Hardie R.A."/>
            <person name="Woodbridge P."/>
            <person name="Tindall E.A."/>
            <person name="Bertelsen M.F."/>
            <person name="Dixon D."/>
            <person name="Pyecroft S."/>
            <person name="Helgen K.M."/>
            <person name="Lesk A.M."/>
            <person name="Pringle T.H."/>
            <person name="Patterson N."/>
            <person name="Zhang Y."/>
            <person name="Kreiss A."/>
            <person name="Woods G.M."/>
            <person name="Jones M.E."/>
            <person name="Schuster S.C."/>
        </authorList>
    </citation>
    <scope>NUCLEOTIDE SEQUENCE [LARGE SCALE GENOMIC DNA]</scope>
</reference>
<evidence type="ECO:0000313" key="4">
    <source>
        <dbReference type="Ensembl" id="ENSSHAP00000030294.1"/>
    </source>
</evidence>
<keyword evidence="2" id="KW-0810">Translation regulation</keyword>
<evidence type="ECO:0000256" key="3">
    <source>
        <dbReference type="ARBA" id="ARBA00023193"/>
    </source>
</evidence>
<dbReference type="InParanoid" id="A0A7N4V0J9"/>
<keyword evidence="3" id="KW-0652">Protein synthesis inhibitor</keyword>
<comment type="similarity">
    <text evidence="1">Belongs to the eIF4E-binding protein family.</text>
</comment>
<dbReference type="Ensembl" id="ENSSHAT00000050616.1">
    <property type="protein sequence ID" value="ENSSHAP00000030294.1"/>
    <property type="gene ID" value="ENSSHAG00000022743.1"/>
</dbReference>
<dbReference type="Pfam" id="PF05456">
    <property type="entry name" value="eIF_4EBP"/>
    <property type="match status" value="1"/>
</dbReference>